<feature type="compositionally biased region" description="Acidic residues" evidence="1">
    <location>
        <begin position="677"/>
        <end position="686"/>
    </location>
</feature>
<evidence type="ECO:0000313" key="2">
    <source>
        <dbReference type="EMBL" id="PWN88040.1"/>
    </source>
</evidence>
<evidence type="ECO:0000256" key="1">
    <source>
        <dbReference type="SAM" id="MobiDB-lite"/>
    </source>
</evidence>
<feature type="region of interest" description="Disordered" evidence="1">
    <location>
        <begin position="1346"/>
        <end position="1366"/>
    </location>
</feature>
<feature type="compositionally biased region" description="Polar residues" evidence="1">
    <location>
        <begin position="446"/>
        <end position="456"/>
    </location>
</feature>
<feature type="compositionally biased region" description="Basic and acidic residues" evidence="1">
    <location>
        <begin position="533"/>
        <end position="549"/>
    </location>
</feature>
<organism evidence="2 3">
    <name type="scientific">Acaromyces ingoldii</name>
    <dbReference type="NCBI Taxonomy" id="215250"/>
    <lineage>
        <taxon>Eukaryota</taxon>
        <taxon>Fungi</taxon>
        <taxon>Dikarya</taxon>
        <taxon>Basidiomycota</taxon>
        <taxon>Ustilaginomycotina</taxon>
        <taxon>Exobasidiomycetes</taxon>
        <taxon>Exobasidiales</taxon>
        <taxon>Cryptobasidiaceae</taxon>
        <taxon>Acaromyces</taxon>
    </lineage>
</organism>
<accession>A0A316YEN9</accession>
<feature type="compositionally biased region" description="Basic and acidic residues" evidence="1">
    <location>
        <begin position="568"/>
        <end position="584"/>
    </location>
</feature>
<dbReference type="RefSeq" id="XP_025375238.1">
    <property type="nucleotide sequence ID" value="XM_025522255.1"/>
</dbReference>
<feature type="compositionally biased region" description="Basic residues" evidence="1">
    <location>
        <begin position="304"/>
        <end position="313"/>
    </location>
</feature>
<reference evidence="2 3" key="1">
    <citation type="journal article" date="2018" name="Mol. Biol. Evol.">
        <title>Broad Genomic Sampling Reveals a Smut Pathogenic Ancestry of the Fungal Clade Ustilaginomycotina.</title>
        <authorList>
            <person name="Kijpornyongpan T."/>
            <person name="Mondo S.J."/>
            <person name="Barry K."/>
            <person name="Sandor L."/>
            <person name="Lee J."/>
            <person name="Lipzen A."/>
            <person name="Pangilinan J."/>
            <person name="LaButti K."/>
            <person name="Hainaut M."/>
            <person name="Henrissat B."/>
            <person name="Grigoriev I.V."/>
            <person name="Spatafora J.W."/>
            <person name="Aime M.C."/>
        </authorList>
    </citation>
    <scope>NUCLEOTIDE SEQUENCE [LARGE SCALE GENOMIC DNA]</scope>
    <source>
        <strain evidence="2 3">MCA 4198</strain>
    </source>
</reference>
<protein>
    <submittedName>
        <fullName evidence="2">Uncharacterized protein</fullName>
    </submittedName>
</protein>
<feature type="compositionally biased region" description="Low complexity" evidence="1">
    <location>
        <begin position="213"/>
        <end position="224"/>
    </location>
</feature>
<feature type="region of interest" description="Disordered" evidence="1">
    <location>
        <begin position="482"/>
        <end position="647"/>
    </location>
</feature>
<dbReference type="InParanoid" id="A0A316YEN9"/>
<dbReference type="GeneID" id="37044171"/>
<feature type="compositionally biased region" description="Polar residues" evidence="1">
    <location>
        <begin position="327"/>
        <end position="337"/>
    </location>
</feature>
<feature type="region of interest" description="Disordered" evidence="1">
    <location>
        <begin position="1"/>
        <end position="156"/>
    </location>
</feature>
<feature type="region of interest" description="Disordered" evidence="1">
    <location>
        <begin position="668"/>
        <end position="703"/>
    </location>
</feature>
<feature type="region of interest" description="Disordered" evidence="1">
    <location>
        <begin position="168"/>
        <end position="456"/>
    </location>
</feature>
<feature type="region of interest" description="Disordered" evidence="1">
    <location>
        <begin position="756"/>
        <end position="782"/>
    </location>
</feature>
<gene>
    <name evidence="2" type="ORF">FA10DRAFT_268262</name>
</gene>
<proteinExistence type="predicted"/>
<keyword evidence="3" id="KW-1185">Reference proteome</keyword>
<feature type="region of interest" description="Disordered" evidence="1">
    <location>
        <begin position="1192"/>
        <end position="1225"/>
    </location>
</feature>
<name>A0A316YEN9_9BASI</name>
<feature type="compositionally biased region" description="Polar residues" evidence="1">
    <location>
        <begin position="272"/>
        <end position="291"/>
    </location>
</feature>
<feature type="compositionally biased region" description="Basic and acidic residues" evidence="1">
    <location>
        <begin position="1260"/>
        <end position="1274"/>
    </location>
</feature>
<feature type="region of interest" description="Disordered" evidence="1">
    <location>
        <begin position="1446"/>
        <end position="1473"/>
    </location>
</feature>
<feature type="compositionally biased region" description="Acidic residues" evidence="1">
    <location>
        <begin position="131"/>
        <end position="147"/>
    </location>
</feature>
<feature type="compositionally biased region" description="Polar residues" evidence="1">
    <location>
        <begin position="937"/>
        <end position="947"/>
    </location>
</feature>
<feature type="compositionally biased region" description="Polar residues" evidence="1">
    <location>
        <begin position="53"/>
        <end position="80"/>
    </location>
</feature>
<dbReference type="EMBL" id="KZ819638">
    <property type="protein sequence ID" value="PWN88040.1"/>
    <property type="molecule type" value="Genomic_DNA"/>
</dbReference>
<feature type="compositionally biased region" description="Polar residues" evidence="1">
    <location>
        <begin position="607"/>
        <end position="617"/>
    </location>
</feature>
<feature type="compositionally biased region" description="Polar residues" evidence="1">
    <location>
        <begin position="493"/>
        <end position="507"/>
    </location>
</feature>
<feature type="compositionally biased region" description="Basic and acidic residues" evidence="1">
    <location>
        <begin position="687"/>
        <end position="703"/>
    </location>
</feature>
<evidence type="ECO:0000313" key="3">
    <source>
        <dbReference type="Proteomes" id="UP000245768"/>
    </source>
</evidence>
<feature type="compositionally biased region" description="Polar residues" evidence="1">
    <location>
        <begin position="87"/>
        <end position="104"/>
    </location>
</feature>
<feature type="region of interest" description="Disordered" evidence="1">
    <location>
        <begin position="916"/>
        <end position="947"/>
    </location>
</feature>
<feature type="compositionally biased region" description="Low complexity" evidence="1">
    <location>
        <begin position="1303"/>
        <end position="1313"/>
    </location>
</feature>
<dbReference type="Proteomes" id="UP000245768">
    <property type="component" value="Unassembled WGS sequence"/>
</dbReference>
<feature type="region of interest" description="Disordered" evidence="1">
    <location>
        <begin position="1254"/>
        <end position="1324"/>
    </location>
</feature>
<feature type="compositionally biased region" description="Acidic residues" evidence="1">
    <location>
        <begin position="618"/>
        <end position="635"/>
    </location>
</feature>
<feature type="compositionally biased region" description="Basic and acidic residues" evidence="1">
    <location>
        <begin position="435"/>
        <end position="444"/>
    </location>
</feature>
<sequence length="1506" mass="163481">MSLSRPDSGRPRRALGQLSANDLSSASNHVNSVAAPVKLTRTTALPTPPPSQKDASASPNLLGQQPSSTPTKRSLRNGQGNKRVRDSPSSSVFHSPRGTRSTPNPRARKVADRSSRGSPVAMHRMLQEQEQPQEDEGEEEDSDEEDYDAHMTDEIILLPTSLSRSRLESSFNESFPLISTPVTKPRSPRGKQPTSSSALRMQQAREFSSFPLASTPIAAPSRSRAASKDKAPLLKTLHYSDGPSPLLPPGDDVFDVDFQHGEEFTEAIEPAASSNQPSAISSPAQSKQAISRGSKAKAAGTRTKATRKGKGKAKVSDDTDDDDGFVQKSSDYSTPSTPVKIPEIVPTPRSNRAASRSKSTPAAKASPASKRSKIKDPSRRSVSILGDEEQEIQGRCRSVGSRRTMSPPALSRLSEEVAPRPPSPSDDPMLLRGPSRNDVDDRHASASLTGGINGNQLGVSEDLEIKSEDEDEVFGTEHLLMHEGPSIDGEDGTYNQAPLSLTATSQRNDSHLKEQQGFGFEPNDFIDPRLLVKKGDDSPSREDKTREEESSLEEESDREESFSAAEMISREGSEDEQERARQSDNEDEDAEGGHGISSESVDAYSHIHQSPNGNAFSDQEEVNDVYTEALDEQQEESTNSERSASPMLVEMGYNAEWDMALRRSATALDHDLSEGEAREDDEEEGEERLLEHHRKTEEQEKADEQIVDQLIDMDQVEEVQTEHDFAKGKGDEERAWQAPMEATVEKQAQRITKAMPVDDAAHTKSKNEAVMQTEQETEEEKRVVDITISTDSSLPSPPRAQSMMIDADGEASFFGRRYRSSTAMDRSATDMPSHSVNMASPSFARTERRAPFVRHASVPAEDSTLDVSMQERSAMLSMRHNAVEIASFDKDAAARAVAVLTQFSDFVQYGSLDSLAGPSNADTTSKQIRDNVASGPTPLSCNTSSDTRFAIPSRPASSVRRAFDQSPATPFVPGGFPRTPNVAAATPSPSLGRGEEAVLYASKDVLLEKARRGHGRLLVDAGDWSKAAWASLDDIFTAEILAGANVVLKGGQKLRGQAQKEALKRIDGQAILDVFLEAHHIEPEDLIGEWSRRKLSNRVAALRRRQAIRVERRFPGTLNEEDRRELGIDLLGLGSYSESLPQTPSSQHTRARSESSVFRFEEEGVVPFVMESTPLPKNVGAEASSLYPKLPALGAPVQTSEPNTPSRERSASPSPSQMMETPRRERSLVGLASKGLGFLASKVATPLRFAIAKEAPTTSEDGKHVQREQDREGAQADAQAPMVMTPAPPPLHASADRSRRDSMVSTSSVSSMRSEPKPGPPLEMRAVERSPSVASLGAAIAELAAKRNQRASLERSRSMSFQKGDSSYEVETSFATRIDGSFAASSASLRRVNSFSSASSGDSSVVGAFGSSRRTGTSGQVVQTALSNLNDGISHSKAAAKVEEFRRSRSSRAWKSPRSARMATAKSGAAGDTSILSSSFSRINEGEASVVRDRKTFWEERAAKGV</sequence>
<dbReference type="STRING" id="215250.A0A316YEN9"/>
<feature type="compositionally biased region" description="Low complexity" evidence="1">
    <location>
        <begin position="352"/>
        <end position="369"/>
    </location>
</feature>
<feature type="compositionally biased region" description="Low complexity" evidence="1">
    <location>
        <begin position="24"/>
        <end position="45"/>
    </location>
</feature>